<feature type="compositionally biased region" description="Basic and acidic residues" evidence="5">
    <location>
        <begin position="584"/>
        <end position="599"/>
    </location>
</feature>
<keyword evidence="2 6" id="KW-0812">Transmembrane</keyword>
<dbReference type="EMBL" id="JAWRVE010000031">
    <property type="protein sequence ID" value="KAL1871936.1"/>
    <property type="molecule type" value="Genomic_DNA"/>
</dbReference>
<feature type="transmembrane region" description="Helical" evidence="6">
    <location>
        <begin position="28"/>
        <end position="47"/>
    </location>
</feature>
<name>A0ABR3X7K0_9PEZI</name>
<feature type="transmembrane region" description="Helical" evidence="6">
    <location>
        <begin position="132"/>
        <end position="154"/>
    </location>
</feature>
<feature type="transmembrane region" description="Helical" evidence="6">
    <location>
        <begin position="183"/>
        <end position="206"/>
    </location>
</feature>
<feature type="region of interest" description="Disordered" evidence="5">
    <location>
        <begin position="552"/>
        <end position="634"/>
    </location>
</feature>
<sequence>MDVPLAEDREFAMLDEEQIDTLNAVERMGATLSLFGIILIFITFALFRRLRTIPNTFIFFASVANIGACVACLIAYDGIRAMNRDRQSALCQAQGFLFEWFMQSDPWWSFAMAINVYMVFFMSFNPTTFRQYLWLYCVICFGLPAIPSFVFLFLREERGLVYGDAALWCWISSDWNALRIYSYYLPIWVCTVLSAVIYFAVGYHVFHQRNQLRNLSLSNQAKDVEMDVEVTCDSSDNLTSHAGPGFYGTVTTEVQVTSATIPTSQNPAFTSLFLDPLVTTQDNCAKREPVDTVHLRVDTSLGHEHPRLATPAPNAPGGFSPIQTHNYPWSREPSSVSATTGDVLSPSVTLVNSNDSGTFGFPKASARGQGHNFENISFNGTQFTSTISAGSTSKDDYDRDPSPTRALPPLSANVSPCSGAMRRQPGRPAAANKTRRRRLNVFQRTARGARRFGAKLRNMDPVKLAYLRTSFVFAISVLVTWTPSSINRVYTLVYPDQASYGLNIAAAVVLPLQGVWNAVIYFTTSWKIFREEMEATRAGLRLLELLRLDSGGGGGGGSDGRTRQSTGGGSFAIGSSSVMTPRSEMGRSRRLEGESRDGNDMELVTTASPQRPRPAQRTSTMRVTRNGLLDDLST</sequence>
<dbReference type="PROSITE" id="PS50261">
    <property type="entry name" value="G_PROTEIN_RECEP_F2_4"/>
    <property type="match status" value="1"/>
</dbReference>
<evidence type="ECO:0000313" key="9">
    <source>
        <dbReference type="Proteomes" id="UP001583177"/>
    </source>
</evidence>
<feature type="transmembrane region" description="Helical" evidence="6">
    <location>
        <begin position="56"/>
        <end position="76"/>
    </location>
</feature>
<gene>
    <name evidence="8" type="ORF">Daus18300_004572</name>
</gene>
<evidence type="ECO:0000256" key="5">
    <source>
        <dbReference type="SAM" id="MobiDB-lite"/>
    </source>
</evidence>
<dbReference type="InterPro" id="IPR017981">
    <property type="entry name" value="GPCR_2-like_7TM"/>
</dbReference>
<evidence type="ECO:0000256" key="2">
    <source>
        <dbReference type="ARBA" id="ARBA00022692"/>
    </source>
</evidence>
<feature type="domain" description="G-protein coupled receptors family 2 profile 2" evidence="7">
    <location>
        <begin position="22"/>
        <end position="210"/>
    </location>
</feature>
<evidence type="ECO:0000313" key="8">
    <source>
        <dbReference type="EMBL" id="KAL1871936.1"/>
    </source>
</evidence>
<dbReference type="InterPro" id="IPR000832">
    <property type="entry name" value="GPCR_2_secretin-like"/>
</dbReference>
<evidence type="ECO:0000256" key="6">
    <source>
        <dbReference type="SAM" id="Phobius"/>
    </source>
</evidence>
<feature type="transmembrane region" description="Helical" evidence="6">
    <location>
        <begin position="504"/>
        <end position="523"/>
    </location>
</feature>
<proteinExistence type="predicted"/>
<accession>A0ABR3X7K0</accession>
<feature type="transmembrane region" description="Helical" evidence="6">
    <location>
        <begin position="107"/>
        <end position="125"/>
    </location>
</feature>
<dbReference type="Proteomes" id="UP001583177">
    <property type="component" value="Unassembled WGS sequence"/>
</dbReference>
<feature type="compositionally biased region" description="Basic and acidic residues" evidence="5">
    <location>
        <begin position="393"/>
        <end position="402"/>
    </location>
</feature>
<reference evidence="8 9" key="1">
    <citation type="journal article" date="2024" name="IMA Fungus">
        <title>IMA Genome - F19 : A genome assembly and annotation guide to empower mycologists, including annotated draft genome sequences of Ceratocystis pirilliformis, Diaporthe australafricana, Fusarium ophioides, Paecilomyces lecythidis, and Sporothrix stenoceras.</title>
        <authorList>
            <person name="Aylward J."/>
            <person name="Wilson A.M."/>
            <person name="Visagie C.M."/>
            <person name="Spraker J."/>
            <person name="Barnes I."/>
            <person name="Buitendag C."/>
            <person name="Ceriani C."/>
            <person name="Del Mar Angel L."/>
            <person name="du Plessis D."/>
            <person name="Fuchs T."/>
            <person name="Gasser K."/>
            <person name="Kramer D."/>
            <person name="Li W."/>
            <person name="Munsamy K."/>
            <person name="Piso A."/>
            <person name="Price J.L."/>
            <person name="Sonnekus B."/>
            <person name="Thomas C."/>
            <person name="van der Nest A."/>
            <person name="van Dijk A."/>
            <person name="van Heerden A."/>
            <person name="van Vuuren N."/>
            <person name="Yilmaz N."/>
            <person name="Duong T.A."/>
            <person name="van der Merwe N.A."/>
            <person name="Wingfield M.J."/>
            <person name="Wingfield B.D."/>
        </authorList>
    </citation>
    <scope>NUCLEOTIDE SEQUENCE [LARGE SCALE GENOMIC DNA]</scope>
    <source>
        <strain evidence="8 9">CMW 18300</strain>
    </source>
</reference>
<organism evidence="8 9">
    <name type="scientific">Diaporthe australafricana</name>
    <dbReference type="NCBI Taxonomy" id="127596"/>
    <lineage>
        <taxon>Eukaryota</taxon>
        <taxon>Fungi</taxon>
        <taxon>Dikarya</taxon>
        <taxon>Ascomycota</taxon>
        <taxon>Pezizomycotina</taxon>
        <taxon>Sordariomycetes</taxon>
        <taxon>Sordariomycetidae</taxon>
        <taxon>Diaporthales</taxon>
        <taxon>Diaporthaceae</taxon>
        <taxon>Diaporthe</taxon>
    </lineage>
</organism>
<feature type="transmembrane region" description="Helical" evidence="6">
    <location>
        <begin position="465"/>
        <end position="484"/>
    </location>
</feature>
<comment type="subcellular location">
    <subcellularLocation>
        <location evidence="1">Membrane</location>
        <topology evidence="1">Multi-pass membrane protein</topology>
    </subcellularLocation>
</comment>
<dbReference type="Gene3D" id="1.20.1070.10">
    <property type="entry name" value="Rhodopsin 7-helix transmembrane proteins"/>
    <property type="match status" value="1"/>
</dbReference>
<evidence type="ECO:0000256" key="3">
    <source>
        <dbReference type="ARBA" id="ARBA00022989"/>
    </source>
</evidence>
<keyword evidence="9" id="KW-1185">Reference proteome</keyword>
<dbReference type="SUPFAM" id="SSF81321">
    <property type="entry name" value="Family A G protein-coupled receptor-like"/>
    <property type="match status" value="1"/>
</dbReference>
<comment type="caution">
    <text evidence="8">The sequence shown here is derived from an EMBL/GenBank/DDBJ whole genome shotgun (WGS) entry which is preliminary data.</text>
</comment>
<dbReference type="PANTHER" id="PTHR23112:SF0">
    <property type="entry name" value="TRANSMEMBRANE PROTEIN 116"/>
    <property type="match status" value="1"/>
</dbReference>
<protein>
    <recommendedName>
        <fullName evidence="7">G-protein coupled receptors family 2 profile 2 domain-containing protein</fullName>
    </recommendedName>
</protein>
<evidence type="ECO:0000259" key="7">
    <source>
        <dbReference type="PROSITE" id="PS50261"/>
    </source>
</evidence>
<keyword evidence="3 6" id="KW-1133">Transmembrane helix</keyword>
<dbReference type="Pfam" id="PF00002">
    <property type="entry name" value="7tm_2"/>
    <property type="match status" value="1"/>
</dbReference>
<evidence type="ECO:0000256" key="1">
    <source>
        <dbReference type="ARBA" id="ARBA00004141"/>
    </source>
</evidence>
<evidence type="ECO:0000256" key="4">
    <source>
        <dbReference type="ARBA" id="ARBA00023136"/>
    </source>
</evidence>
<keyword evidence="4 6" id="KW-0472">Membrane</keyword>
<feature type="region of interest" description="Disordered" evidence="5">
    <location>
        <begin position="387"/>
        <end position="435"/>
    </location>
</feature>
<dbReference type="PANTHER" id="PTHR23112">
    <property type="entry name" value="G PROTEIN-COUPLED RECEPTOR 157-RELATED"/>
    <property type="match status" value="1"/>
</dbReference>